<dbReference type="SMART" id="SM00829">
    <property type="entry name" value="PKS_ER"/>
    <property type="match status" value="1"/>
</dbReference>
<sequence>MQAVLWRRYGAPETLTLGNAPKPLPGPGEIRIRVHATTVTSGDARLRGCRGAGLFWLPLRLVFGLFRPRHPVPGMEFAGVVEALGAGVAGFAPGERVFGLALRGAHAEYLTMPETGCVARQPAGLSHAEAAALPFGGLSALVFLRDVAQARTGERLVVHGAAGAVGVHLVQMARHFGLTVTAVASARHDALLRALGAHQVLDRATRDFTEGAARQDIVLDAVGGTRFGRVRRVLNPRGRHVFVNFGARELALMLWTRLRPGPRVLCGHAPGRQTDLLALRDLVEQGAIRPVIGRRMPLSDIVAAHALVDSGRKQGALVLEVIPAGCPHPA</sequence>
<dbReference type="InterPro" id="IPR013154">
    <property type="entry name" value="ADH-like_N"/>
</dbReference>
<dbReference type="PANTHER" id="PTHR11695">
    <property type="entry name" value="ALCOHOL DEHYDROGENASE RELATED"/>
    <property type="match status" value="1"/>
</dbReference>
<dbReference type="RefSeq" id="WP_318650117.1">
    <property type="nucleotide sequence ID" value="NZ_CP137852.1"/>
</dbReference>
<dbReference type="InterPro" id="IPR020843">
    <property type="entry name" value="ER"/>
</dbReference>
<dbReference type="SUPFAM" id="SSF51735">
    <property type="entry name" value="NAD(P)-binding Rossmann-fold domains"/>
    <property type="match status" value="1"/>
</dbReference>
<dbReference type="SUPFAM" id="SSF50129">
    <property type="entry name" value="GroES-like"/>
    <property type="match status" value="1"/>
</dbReference>
<dbReference type="Gene3D" id="3.40.50.720">
    <property type="entry name" value="NAD(P)-binding Rossmann-like Domain"/>
    <property type="match status" value="1"/>
</dbReference>
<name>A0ABZ0PL26_9PROT</name>
<keyword evidence="3" id="KW-1185">Reference proteome</keyword>
<evidence type="ECO:0000313" key="2">
    <source>
        <dbReference type="EMBL" id="WPB86141.1"/>
    </source>
</evidence>
<evidence type="ECO:0000313" key="3">
    <source>
        <dbReference type="Proteomes" id="UP001305521"/>
    </source>
</evidence>
<feature type="domain" description="Enoyl reductase (ER)" evidence="1">
    <location>
        <begin position="10"/>
        <end position="319"/>
    </location>
</feature>
<dbReference type="PANTHER" id="PTHR11695:SF294">
    <property type="entry name" value="RETICULON-4-INTERACTING PROTEIN 1, MITOCHONDRIAL"/>
    <property type="match status" value="1"/>
</dbReference>
<dbReference type="InterPro" id="IPR050700">
    <property type="entry name" value="YIM1/Zinc_Alcohol_DH_Fams"/>
</dbReference>
<gene>
    <name evidence="2" type="ORF">R9Z33_04540</name>
</gene>
<dbReference type="Pfam" id="PF08240">
    <property type="entry name" value="ADH_N"/>
    <property type="match status" value="1"/>
</dbReference>
<accession>A0ABZ0PL26</accession>
<organism evidence="2 3">
    <name type="scientific">Sediminicoccus rosea</name>
    <dbReference type="NCBI Taxonomy" id="1225128"/>
    <lineage>
        <taxon>Bacteria</taxon>
        <taxon>Pseudomonadati</taxon>
        <taxon>Pseudomonadota</taxon>
        <taxon>Alphaproteobacteria</taxon>
        <taxon>Acetobacterales</taxon>
        <taxon>Roseomonadaceae</taxon>
        <taxon>Sediminicoccus</taxon>
    </lineage>
</organism>
<evidence type="ECO:0000259" key="1">
    <source>
        <dbReference type="SMART" id="SM00829"/>
    </source>
</evidence>
<protein>
    <submittedName>
        <fullName evidence="2">NAD(P)-dependent alcohol dehydrogenase</fullName>
    </submittedName>
</protein>
<dbReference type="CDD" id="cd08267">
    <property type="entry name" value="MDR1"/>
    <property type="match status" value="1"/>
</dbReference>
<proteinExistence type="predicted"/>
<dbReference type="Proteomes" id="UP001305521">
    <property type="component" value="Chromosome"/>
</dbReference>
<dbReference type="InterPro" id="IPR011032">
    <property type="entry name" value="GroES-like_sf"/>
</dbReference>
<dbReference type="InterPro" id="IPR036291">
    <property type="entry name" value="NAD(P)-bd_dom_sf"/>
</dbReference>
<dbReference type="Pfam" id="PF13602">
    <property type="entry name" value="ADH_zinc_N_2"/>
    <property type="match status" value="1"/>
</dbReference>
<dbReference type="Gene3D" id="3.90.180.10">
    <property type="entry name" value="Medium-chain alcohol dehydrogenases, catalytic domain"/>
    <property type="match status" value="1"/>
</dbReference>
<reference evidence="2 3" key="1">
    <citation type="submission" date="2023-11" db="EMBL/GenBank/DDBJ databases">
        <title>Arctic aerobic anoxygenic photoheterotroph Sediminicoccus rosea KRV36 adapts its photosynthesis to long days of polar summer.</title>
        <authorList>
            <person name="Tomasch J."/>
            <person name="Kopejtka K."/>
            <person name="Bily T."/>
            <person name="Gardiner A.T."/>
            <person name="Gardian Z."/>
            <person name="Shivaramu S."/>
            <person name="Koblizek M."/>
            <person name="Engelhardt F."/>
            <person name="Kaftan D."/>
        </authorList>
    </citation>
    <scope>NUCLEOTIDE SEQUENCE [LARGE SCALE GENOMIC DNA]</scope>
    <source>
        <strain evidence="2 3">R-30</strain>
    </source>
</reference>
<dbReference type="EMBL" id="CP137852">
    <property type="protein sequence ID" value="WPB86141.1"/>
    <property type="molecule type" value="Genomic_DNA"/>
</dbReference>